<feature type="domain" description="FAD-binding" evidence="4">
    <location>
        <begin position="6"/>
        <end position="346"/>
    </location>
</feature>
<sequence length="404" mass="43881">MSHEQELLVVGAGPAGLSAALAARSLGVEVTLIEADARDQERPGSRALFVHQETLERLGRLAPGLGEKIAGFGILWQVARTFYRGKEVYARRYDTEQVSGLPPYASLRQLDTERFLLGACRAAGVEPVWGARVVSVRSDPNGVTVRAENGGEWRARYVIAADGARSAVRTSIPIEMDGGRSSDYRVAVDLSGEDPGGAPAERHLHYRHPALDGRNLLIVPFTGGVQVDVQCRDPADGEALSDPDAVRRWLPRVVSREQAERVLWVSRYPCLQRVATCFTDEHRRVLLAGEAAHLFAPLGARGMNSSIADAEAAATAVCLALRSTGVERARGVVEDYDTVRRQAARHNRARVEGALRHLRAESAWSRLAQAGAARLASRLPRLGAWLDKAPYGPRGPITLRGGLY</sequence>
<dbReference type="PANTHER" id="PTHR43004">
    <property type="entry name" value="TRK SYSTEM POTASSIUM UPTAKE PROTEIN"/>
    <property type="match status" value="1"/>
</dbReference>
<dbReference type="PANTHER" id="PTHR43004:SF19">
    <property type="entry name" value="BINDING MONOOXYGENASE, PUTATIVE (JCVI)-RELATED"/>
    <property type="match status" value="1"/>
</dbReference>
<keyword evidence="2" id="KW-0285">Flavoprotein</keyword>
<dbReference type="SUPFAM" id="SSF51905">
    <property type="entry name" value="FAD/NAD(P)-binding domain"/>
    <property type="match status" value="1"/>
</dbReference>
<dbReference type="PRINTS" id="PR00420">
    <property type="entry name" value="RNGMNOXGNASE"/>
</dbReference>
<proteinExistence type="predicted"/>
<dbReference type="GO" id="GO:0004497">
    <property type="term" value="F:monooxygenase activity"/>
    <property type="evidence" value="ECO:0007669"/>
    <property type="project" value="UniProtKB-KW"/>
</dbReference>
<reference evidence="6" key="1">
    <citation type="journal article" date="2019" name="Int. J. Syst. Evol. Microbiol.">
        <title>The Global Catalogue of Microorganisms (GCM) 10K type strain sequencing project: providing services to taxonomists for standard genome sequencing and annotation.</title>
        <authorList>
            <consortium name="The Broad Institute Genomics Platform"/>
            <consortium name="The Broad Institute Genome Sequencing Center for Infectious Disease"/>
            <person name="Wu L."/>
            <person name="Ma J."/>
        </authorList>
    </citation>
    <scope>NUCLEOTIDE SEQUENCE [LARGE SCALE GENOMIC DNA]</scope>
    <source>
        <strain evidence="6">JCM 16114</strain>
    </source>
</reference>
<dbReference type="Gene3D" id="3.50.50.60">
    <property type="entry name" value="FAD/NAD(P)-binding domain"/>
    <property type="match status" value="1"/>
</dbReference>
<evidence type="ECO:0000313" key="5">
    <source>
        <dbReference type="EMBL" id="GAA2215295.1"/>
    </source>
</evidence>
<dbReference type="RefSeq" id="WP_344493929.1">
    <property type="nucleotide sequence ID" value="NZ_BAAAQX010000049.1"/>
</dbReference>
<dbReference type="Proteomes" id="UP001499843">
    <property type="component" value="Unassembled WGS sequence"/>
</dbReference>
<accession>A0ABP5PU77</accession>
<evidence type="ECO:0000256" key="2">
    <source>
        <dbReference type="ARBA" id="ARBA00022630"/>
    </source>
</evidence>
<keyword evidence="5" id="KW-0560">Oxidoreductase</keyword>
<protein>
    <submittedName>
        <fullName evidence="5">FAD-dependent monooxygenase</fullName>
    </submittedName>
</protein>
<evidence type="ECO:0000313" key="6">
    <source>
        <dbReference type="Proteomes" id="UP001499843"/>
    </source>
</evidence>
<name>A0ABP5PU77_9ACTN</name>
<evidence type="ECO:0000256" key="1">
    <source>
        <dbReference type="ARBA" id="ARBA00001974"/>
    </source>
</evidence>
<dbReference type="Pfam" id="PF01494">
    <property type="entry name" value="FAD_binding_3"/>
    <property type="match status" value="1"/>
</dbReference>
<gene>
    <name evidence="5" type="ORF">GCM10009850_107620</name>
</gene>
<dbReference type="InterPro" id="IPR036188">
    <property type="entry name" value="FAD/NAD-bd_sf"/>
</dbReference>
<keyword evidence="3" id="KW-0274">FAD</keyword>
<dbReference type="InterPro" id="IPR050641">
    <property type="entry name" value="RIFMO-like"/>
</dbReference>
<organism evidence="5 6">
    <name type="scientific">Nonomuraea monospora</name>
    <dbReference type="NCBI Taxonomy" id="568818"/>
    <lineage>
        <taxon>Bacteria</taxon>
        <taxon>Bacillati</taxon>
        <taxon>Actinomycetota</taxon>
        <taxon>Actinomycetes</taxon>
        <taxon>Streptosporangiales</taxon>
        <taxon>Streptosporangiaceae</taxon>
        <taxon>Nonomuraea</taxon>
    </lineage>
</organism>
<evidence type="ECO:0000259" key="4">
    <source>
        <dbReference type="Pfam" id="PF01494"/>
    </source>
</evidence>
<comment type="cofactor">
    <cofactor evidence="1">
        <name>FAD</name>
        <dbReference type="ChEBI" id="CHEBI:57692"/>
    </cofactor>
</comment>
<evidence type="ECO:0000256" key="3">
    <source>
        <dbReference type="ARBA" id="ARBA00022827"/>
    </source>
</evidence>
<comment type="caution">
    <text evidence="5">The sequence shown here is derived from an EMBL/GenBank/DDBJ whole genome shotgun (WGS) entry which is preliminary data.</text>
</comment>
<dbReference type="EMBL" id="BAAAQX010000049">
    <property type="protein sequence ID" value="GAA2215295.1"/>
    <property type="molecule type" value="Genomic_DNA"/>
</dbReference>
<keyword evidence="6" id="KW-1185">Reference proteome</keyword>
<dbReference type="InterPro" id="IPR002938">
    <property type="entry name" value="FAD-bd"/>
</dbReference>
<keyword evidence="5" id="KW-0503">Monooxygenase</keyword>
<dbReference type="Gene3D" id="3.30.70.2450">
    <property type="match status" value="1"/>
</dbReference>